<accession>A0AAT9HHT6</accession>
<feature type="compositionally biased region" description="Low complexity" evidence="1">
    <location>
        <begin position="76"/>
        <end position="102"/>
    </location>
</feature>
<reference evidence="3" key="1">
    <citation type="submission" date="2024-06" db="EMBL/GenBank/DDBJ databases">
        <authorList>
            <consortium name="consrtm"/>
            <person name="Uemura M."/>
            <person name="Terahara T."/>
        </authorList>
    </citation>
    <scope>NUCLEOTIDE SEQUENCE</scope>
    <source>
        <strain evidence="3">KM77-8</strain>
    </source>
</reference>
<dbReference type="EMBL" id="AP035768">
    <property type="protein sequence ID" value="BFO16971.1"/>
    <property type="molecule type" value="Genomic_DNA"/>
</dbReference>
<sequence>MLKKPASVLPDLTPWRSSRDFRLLWVQGLVTYLGSVMALIALPLQIKELTGSLSRSARWAPWNSCHSWSSACTAVPSRTRSTGARSSSSPRPDSGSWPSSCC</sequence>
<reference evidence="3" key="2">
    <citation type="submission" date="2024-07" db="EMBL/GenBank/DDBJ databases">
        <title>Streptomyces haneummycinica sp. nov., a new antibiotic-producing actinobacterium isolated from marine sediment.</title>
        <authorList>
            <person name="Uemura M."/>
            <person name="Hamada M."/>
            <person name="Hirano S."/>
            <person name="Kobayashi K."/>
            <person name="Ohshiro T."/>
            <person name="Kobayashi T."/>
            <person name="Terahara T."/>
        </authorList>
    </citation>
    <scope>NUCLEOTIDE SEQUENCE</scope>
    <source>
        <strain evidence="3">KM77-8</strain>
    </source>
</reference>
<keyword evidence="2" id="KW-0812">Transmembrane</keyword>
<keyword evidence="2" id="KW-0472">Membrane</keyword>
<organism evidence="3">
    <name type="scientific">Streptomyces haneummycinicus</name>
    <dbReference type="NCBI Taxonomy" id="3074435"/>
    <lineage>
        <taxon>Bacteria</taxon>
        <taxon>Bacillati</taxon>
        <taxon>Actinomycetota</taxon>
        <taxon>Actinomycetes</taxon>
        <taxon>Kitasatosporales</taxon>
        <taxon>Streptomycetaceae</taxon>
        <taxon>Streptomyces</taxon>
    </lineage>
</organism>
<dbReference type="AlphaFoldDB" id="A0AAT9HHT6"/>
<evidence type="ECO:0000256" key="1">
    <source>
        <dbReference type="SAM" id="MobiDB-lite"/>
    </source>
</evidence>
<feature type="region of interest" description="Disordered" evidence="1">
    <location>
        <begin position="75"/>
        <end position="102"/>
    </location>
</feature>
<feature type="transmembrane region" description="Helical" evidence="2">
    <location>
        <begin position="24"/>
        <end position="46"/>
    </location>
</feature>
<keyword evidence="2" id="KW-1133">Transmembrane helix</keyword>
<proteinExistence type="predicted"/>
<evidence type="ECO:0008006" key="4">
    <source>
        <dbReference type="Google" id="ProtNLM"/>
    </source>
</evidence>
<evidence type="ECO:0000313" key="3">
    <source>
        <dbReference type="EMBL" id="BFO16971.1"/>
    </source>
</evidence>
<gene>
    <name evidence="3" type="ORF">SHKM778_33590</name>
</gene>
<evidence type="ECO:0000256" key="2">
    <source>
        <dbReference type="SAM" id="Phobius"/>
    </source>
</evidence>
<name>A0AAT9HHT6_9ACTN</name>
<protein>
    <recommendedName>
        <fullName evidence="4">MFS transporter</fullName>
    </recommendedName>
</protein>